<protein>
    <submittedName>
        <fullName evidence="11">Methyl-accepting chemotaxis protein</fullName>
    </submittedName>
</protein>
<evidence type="ECO:0000256" key="6">
    <source>
        <dbReference type="ARBA" id="ARBA00029447"/>
    </source>
</evidence>
<evidence type="ECO:0000259" key="10">
    <source>
        <dbReference type="PROSITE" id="PS50885"/>
    </source>
</evidence>
<evidence type="ECO:0000256" key="5">
    <source>
        <dbReference type="ARBA" id="ARBA00023224"/>
    </source>
</evidence>
<name>A0ABT6TYB6_9GAMM</name>
<accession>A0ABT6TYB6</accession>
<comment type="caution">
    <text evidence="11">The sequence shown here is derived from an EMBL/GenBank/DDBJ whole genome shotgun (WGS) entry which is preliminary data.</text>
</comment>
<dbReference type="CDD" id="cd06225">
    <property type="entry name" value="HAMP"/>
    <property type="match status" value="1"/>
</dbReference>
<dbReference type="PROSITE" id="PS50111">
    <property type="entry name" value="CHEMOTAXIS_TRANSDUC_2"/>
    <property type="match status" value="1"/>
</dbReference>
<keyword evidence="3 8" id="KW-1133">Transmembrane helix</keyword>
<evidence type="ECO:0000259" key="9">
    <source>
        <dbReference type="PROSITE" id="PS50111"/>
    </source>
</evidence>
<evidence type="ECO:0000256" key="1">
    <source>
        <dbReference type="ARBA" id="ARBA00004141"/>
    </source>
</evidence>
<keyword evidence="5 7" id="KW-0807">Transducer</keyword>
<dbReference type="PANTHER" id="PTHR32089:SF119">
    <property type="entry name" value="METHYL-ACCEPTING CHEMOTAXIS PROTEIN CTPL"/>
    <property type="match status" value="1"/>
</dbReference>
<dbReference type="SMART" id="SM00304">
    <property type="entry name" value="HAMP"/>
    <property type="match status" value="1"/>
</dbReference>
<dbReference type="InterPro" id="IPR003660">
    <property type="entry name" value="HAMP_dom"/>
</dbReference>
<feature type="domain" description="HAMP" evidence="10">
    <location>
        <begin position="60"/>
        <end position="112"/>
    </location>
</feature>
<keyword evidence="4 8" id="KW-0472">Membrane</keyword>
<dbReference type="InterPro" id="IPR004090">
    <property type="entry name" value="Chemotax_Me-accpt_rcpt"/>
</dbReference>
<feature type="transmembrane region" description="Helical" evidence="8">
    <location>
        <begin position="33"/>
        <end position="56"/>
    </location>
</feature>
<dbReference type="PROSITE" id="PS50885">
    <property type="entry name" value="HAMP"/>
    <property type="match status" value="1"/>
</dbReference>
<evidence type="ECO:0000313" key="11">
    <source>
        <dbReference type="EMBL" id="MDI4668908.1"/>
    </source>
</evidence>
<organism evidence="11 12">
    <name type="scientific">Pseudoalteromonas shioyasakiensis</name>
    <dbReference type="NCBI Taxonomy" id="1190813"/>
    <lineage>
        <taxon>Bacteria</taxon>
        <taxon>Pseudomonadati</taxon>
        <taxon>Pseudomonadota</taxon>
        <taxon>Gammaproteobacteria</taxon>
        <taxon>Alteromonadales</taxon>
        <taxon>Pseudoalteromonadaceae</taxon>
        <taxon>Pseudoalteromonas</taxon>
    </lineage>
</organism>
<keyword evidence="2 8" id="KW-0812">Transmembrane</keyword>
<dbReference type="Gene3D" id="1.10.287.950">
    <property type="entry name" value="Methyl-accepting chemotaxis protein"/>
    <property type="match status" value="1"/>
</dbReference>
<dbReference type="EMBL" id="JAKUMG010000002">
    <property type="protein sequence ID" value="MDI4668908.1"/>
    <property type="molecule type" value="Genomic_DNA"/>
</dbReference>
<dbReference type="Pfam" id="PF00015">
    <property type="entry name" value="MCPsignal"/>
    <property type="match status" value="1"/>
</dbReference>
<dbReference type="PRINTS" id="PR00260">
    <property type="entry name" value="CHEMTRNSDUCR"/>
</dbReference>
<dbReference type="SUPFAM" id="SSF58104">
    <property type="entry name" value="Methyl-accepting chemotaxis protein (MCP) signaling domain"/>
    <property type="match status" value="1"/>
</dbReference>
<dbReference type="SMART" id="SM00283">
    <property type="entry name" value="MA"/>
    <property type="match status" value="1"/>
</dbReference>
<evidence type="ECO:0000256" key="7">
    <source>
        <dbReference type="PROSITE-ProRule" id="PRU00284"/>
    </source>
</evidence>
<proteinExistence type="inferred from homology"/>
<dbReference type="PANTHER" id="PTHR32089">
    <property type="entry name" value="METHYL-ACCEPTING CHEMOTAXIS PROTEIN MCPB"/>
    <property type="match status" value="1"/>
</dbReference>
<dbReference type="InterPro" id="IPR004089">
    <property type="entry name" value="MCPsignal_dom"/>
</dbReference>
<evidence type="ECO:0000256" key="8">
    <source>
        <dbReference type="SAM" id="Phobius"/>
    </source>
</evidence>
<keyword evidence="12" id="KW-1185">Reference proteome</keyword>
<gene>
    <name evidence="11" type="ORF">MKZ47_07280</name>
</gene>
<comment type="subcellular location">
    <subcellularLocation>
        <location evidence="1">Membrane</location>
        <topology evidence="1">Multi-pass membrane protein</topology>
    </subcellularLocation>
</comment>
<evidence type="ECO:0000313" key="12">
    <source>
        <dbReference type="Proteomes" id="UP001156974"/>
    </source>
</evidence>
<dbReference type="Gene3D" id="6.10.340.10">
    <property type="match status" value="1"/>
</dbReference>
<evidence type="ECO:0000256" key="3">
    <source>
        <dbReference type="ARBA" id="ARBA00022989"/>
    </source>
</evidence>
<evidence type="ECO:0000256" key="4">
    <source>
        <dbReference type="ARBA" id="ARBA00023136"/>
    </source>
</evidence>
<comment type="similarity">
    <text evidence="6">Belongs to the methyl-accepting chemotaxis (MCP) protein family.</text>
</comment>
<reference evidence="11 12" key="1">
    <citation type="submission" date="2022-02" db="EMBL/GenBank/DDBJ databases">
        <title>Genome analysis of Beneficial Microorganisms for Coral consortium from Pocillopora damicornis.</title>
        <authorList>
            <person name="Rosado P.M."/>
            <person name="Cardoso P.M."/>
            <person name="Rosado J.G."/>
            <person name="Schultz J."/>
            <person name="Rocha U."/>
            <person name="Costa T.K."/>
            <person name="Peixoto R.S."/>
        </authorList>
    </citation>
    <scope>NUCLEOTIDE SEQUENCE [LARGE SCALE GENOMIC DNA]</scope>
    <source>
        <strain evidence="11 12">BMC5</strain>
    </source>
</reference>
<dbReference type="Pfam" id="PF00672">
    <property type="entry name" value="HAMP"/>
    <property type="match status" value="1"/>
</dbReference>
<feature type="domain" description="Methyl-accepting transducer" evidence="9">
    <location>
        <begin position="117"/>
        <end position="353"/>
    </location>
</feature>
<sequence>MAEVEKIQQPVQAFLSSIEKKSAAEVKSNHDRVVTLSLISTVLVLTIIATLIVCYWQLEKKVIKATHALIDEAKRISEGDLSRYIDHKADDEIGQLASSFNIMVDKLSQLLKEIHDQSEQAQVAAKSLDEISQQAKTLNDIQSQAIEVISSSVYENSTAVKEVSQNCAEAASSATAANQKTQEGLQVVQQGVSSVESVADTLTKSLTDLNQLEASVNEVTVILSVISNIAEQTNLLALNAAIEAARAGEQGRGFAVVADEVRTLASRTQSSTLEIQDKIDSLQSATNAVTQRIRSSDNQIKEAVINSEKVGHMLDEISVQAKAISEANMTIASASEQQSQVTEEIAQRLNEVQDTSRKSQQQTQSISDSSSKLANLANNLNGQINRFKLS</sequence>
<dbReference type="Proteomes" id="UP001156974">
    <property type="component" value="Unassembled WGS sequence"/>
</dbReference>
<evidence type="ECO:0000256" key="2">
    <source>
        <dbReference type="ARBA" id="ARBA00022692"/>
    </source>
</evidence>